<evidence type="ECO:0000256" key="5">
    <source>
        <dbReference type="ARBA" id="ARBA00022942"/>
    </source>
</evidence>
<dbReference type="PROSITE" id="PS51917">
    <property type="entry name" value="PRU"/>
    <property type="match status" value="1"/>
</dbReference>
<reference evidence="12" key="3">
    <citation type="submission" date="2022-06" db="UniProtKB">
        <authorList>
            <consortium name="EnsemblMetazoa"/>
        </authorList>
    </citation>
    <scope>IDENTIFICATION</scope>
</reference>
<evidence type="ECO:0000256" key="3">
    <source>
        <dbReference type="ARBA" id="ARBA00009216"/>
    </source>
</evidence>
<evidence type="ECO:0000256" key="4">
    <source>
        <dbReference type="ARBA" id="ARBA00022490"/>
    </source>
</evidence>
<keyword evidence="6" id="KW-0539">Nucleus</keyword>
<evidence type="ECO:0000256" key="8">
    <source>
        <dbReference type="ARBA" id="ARBA00070663"/>
    </source>
</evidence>
<comment type="similarity">
    <text evidence="3">Belongs to the ADRM1 family.</text>
</comment>
<reference evidence="13" key="1">
    <citation type="journal article" date="2020" name="PLoS Negl. Trop. Dis.">
        <title>High-quality nuclear genome for Sarcoptes scabiei-A critical resource for a neglected parasite.</title>
        <authorList>
            <person name="Korhonen P.K."/>
            <person name="Gasser R.B."/>
            <person name="Ma G."/>
            <person name="Wang T."/>
            <person name="Stroehlein A.J."/>
            <person name="Young N.D."/>
            <person name="Ang C.S."/>
            <person name="Fernando D.D."/>
            <person name="Lu H.C."/>
            <person name="Taylor S."/>
            <person name="Reynolds S.L."/>
            <person name="Mofiz E."/>
            <person name="Najaraj S.H."/>
            <person name="Gowda H."/>
            <person name="Madugundu A."/>
            <person name="Renuse S."/>
            <person name="Holt D."/>
            <person name="Pandey A."/>
            <person name="Papenfuss A.T."/>
            <person name="Fischer K."/>
        </authorList>
    </citation>
    <scope>NUCLEOTIDE SEQUENCE [LARGE SCALE GENOMIC DNA]</scope>
</reference>
<evidence type="ECO:0000256" key="2">
    <source>
        <dbReference type="ARBA" id="ARBA00004496"/>
    </source>
</evidence>
<accession>A0A834RH72</accession>
<evidence type="ECO:0000256" key="7">
    <source>
        <dbReference type="ARBA" id="ARBA00054744"/>
    </source>
</evidence>
<evidence type="ECO:0000313" key="13">
    <source>
        <dbReference type="Proteomes" id="UP000070412"/>
    </source>
</evidence>
<evidence type="ECO:0000313" key="12">
    <source>
        <dbReference type="EnsemblMetazoa" id="KAF7496518.1"/>
    </source>
</evidence>
<dbReference type="OrthoDB" id="340431at2759"/>
<evidence type="ECO:0000256" key="1">
    <source>
        <dbReference type="ARBA" id="ARBA00004123"/>
    </source>
</evidence>
<dbReference type="GO" id="GO:0061133">
    <property type="term" value="F:endopeptidase activator activity"/>
    <property type="evidence" value="ECO:0007669"/>
    <property type="project" value="TreeGrafter"/>
</dbReference>
<dbReference type="AlphaFoldDB" id="A0A834RH72"/>
<feature type="compositionally biased region" description="Low complexity" evidence="9">
    <location>
        <begin position="191"/>
        <end position="232"/>
    </location>
</feature>
<dbReference type="CDD" id="cd13314">
    <property type="entry name" value="PH_Rpn13"/>
    <property type="match status" value="1"/>
</dbReference>
<feature type="region of interest" description="Disordered" evidence="9">
    <location>
        <begin position="191"/>
        <end position="239"/>
    </location>
</feature>
<name>A0A834RH72_SARSC</name>
<evidence type="ECO:0000256" key="6">
    <source>
        <dbReference type="ARBA" id="ARBA00023242"/>
    </source>
</evidence>
<evidence type="ECO:0000259" key="10">
    <source>
        <dbReference type="PROSITE" id="PS51917"/>
    </source>
</evidence>
<reference evidence="11" key="2">
    <citation type="submission" date="2020-01" db="EMBL/GenBank/DDBJ databases">
        <authorList>
            <person name="Korhonen P.K.K."/>
            <person name="Guangxu M.G."/>
            <person name="Wang T.W."/>
            <person name="Stroehlein A.J.S."/>
            <person name="Young N.D."/>
            <person name="Ang C.-S.A."/>
            <person name="Fernando D.W.F."/>
            <person name="Lu H.L."/>
            <person name="Taylor S.T."/>
            <person name="Ehtesham M.E.M."/>
            <person name="Najaraj S.H.N."/>
            <person name="Harsha G.H.G."/>
            <person name="Madugundu A.M."/>
            <person name="Renuse S.R."/>
            <person name="Holt D.H."/>
            <person name="Pandey A.P."/>
            <person name="Papenfuss A.P."/>
            <person name="Gasser R.B.G."/>
            <person name="Fischer K.F."/>
        </authorList>
    </citation>
    <scope>NUCLEOTIDE SEQUENCE</scope>
    <source>
        <strain evidence="11">SSS_KF_BRIS2020</strain>
    </source>
</reference>
<dbReference type="GO" id="GO:0005634">
    <property type="term" value="C:nucleus"/>
    <property type="evidence" value="ECO:0007669"/>
    <property type="project" value="UniProtKB-SubCell"/>
</dbReference>
<dbReference type="EnsemblMetazoa" id="SSS_7052s_mrna">
    <property type="protein sequence ID" value="KAF7496518.1"/>
    <property type="gene ID" value="SSS_7052"/>
</dbReference>
<keyword evidence="4" id="KW-0963">Cytoplasm</keyword>
<protein>
    <recommendedName>
        <fullName evidence="8">Proteasomal ubiquitin receptor ADRM1 homolog</fullName>
    </recommendedName>
</protein>
<dbReference type="PANTHER" id="PTHR12225">
    <property type="entry name" value="ADHESION REGULATING MOLECULE 1 110 KDA CELL MEMBRANE GLYCOPROTEIN"/>
    <property type="match status" value="1"/>
</dbReference>
<dbReference type="InterPro" id="IPR038633">
    <property type="entry name" value="Rpn13/ADRM1_Pru_sf"/>
</dbReference>
<dbReference type="InterPro" id="IPR044868">
    <property type="entry name" value="Rpn13/ADRM1_Pru"/>
</dbReference>
<dbReference type="GO" id="GO:0005737">
    <property type="term" value="C:cytoplasm"/>
    <property type="evidence" value="ECO:0007669"/>
    <property type="project" value="UniProtKB-SubCell"/>
</dbReference>
<dbReference type="InterPro" id="IPR006773">
    <property type="entry name" value="Rpn13/ADRM1"/>
</dbReference>
<dbReference type="GO" id="GO:0008541">
    <property type="term" value="C:proteasome regulatory particle, lid subcomplex"/>
    <property type="evidence" value="ECO:0007669"/>
    <property type="project" value="TreeGrafter"/>
</dbReference>
<feature type="domain" description="Pru" evidence="10">
    <location>
        <begin position="14"/>
        <end position="129"/>
    </location>
</feature>
<proteinExistence type="inferred from homology"/>
<dbReference type="Proteomes" id="UP000070412">
    <property type="component" value="Unassembled WGS sequence"/>
</dbReference>
<evidence type="ECO:0000313" key="11">
    <source>
        <dbReference type="EMBL" id="KAF7496518.1"/>
    </source>
</evidence>
<comment type="subcellular location">
    <subcellularLocation>
        <location evidence="2">Cytoplasm</location>
    </subcellularLocation>
    <subcellularLocation>
        <location evidence="1">Nucleus</location>
    </subcellularLocation>
</comment>
<keyword evidence="13" id="KW-1185">Reference proteome</keyword>
<evidence type="ECO:0000256" key="9">
    <source>
        <dbReference type="SAM" id="MobiDB-lite"/>
    </source>
</evidence>
<dbReference type="EMBL" id="WVUK01000005">
    <property type="protein sequence ID" value="KAF7496518.1"/>
    <property type="molecule type" value="Genomic_DNA"/>
</dbReference>
<comment type="function">
    <text evidence="7">May function as a proteasomal ubiquitin receptor. May promote the deubiquitinating activity associated with the 26S proteasome.</text>
</comment>
<dbReference type="Pfam" id="PF04683">
    <property type="entry name" value="Rpn13_ADRM1_Pru"/>
    <property type="match status" value="1"/>
</dbReference>
<keyword evidence="5" id="KW-0647">Proteasome</keyword>
<dbReference type="FunFam" id="2.30.29.70:FF:000001">
    <property type="entry name" value="Proteasomal ubiquitin receptor ADRM1"/>
    <property type="match status" value="1"/>
</dbReference>
<gene>
    <name evidence="11" type="ORF">SSS_7052</name>
</gene>
<keyword evidence="11" id="KW-0675">Receptor</keyword>
<sequence length="273" mass="29612">MSRPIFFGGSQSSQQNQFLVQMRAGKMTRNGNIVSPVKDKKGLVYLHQSVDDNLMHFCWKDRTTGQLEDDLIIFPDDAEFLKVPQCTSGRVFVLKFKTSPRRLFFWSQEPKDDKDDEIVSKINDYINNPMAASRSSGPGLMSNSDLSAHTEDEFRSILSNSSVSAQQLMSMLDAGMTVIPNNSRLSSLLGSVTNASSRNSSSNVSTPAAPQTPSSTPAITSSNSTSESSSTTGDSNPTTCLRLADLQNIISGLSSNVENQGQDVGVNGKRIVS</sequence>
<dbReference type="GO" id="GO:0070628">
    <property type="term" value="F:proteasome binding"/>
    <property type="evidence" value="ECO:0007669"/>
    <property type="project" value="TreeGrafter"/>
</dbReference>
<dbReference type="PANTHER" id="PTHR12225:SF0">
    <property type="entry name" value="PROTEASOMAL UBIQUITIN RECEPTOR ADRM1"/>
    <property type="match status" value="1"/>
</dbReference>
<dbReference type="Gene3D" id="2.30.29.70">
    <property type="entry name" value="Proteasomal ubiquitin receptor Rpn13/ADRM1"/>
    <property type="match status" value="1"/>
</dbReference>
<organism evidence="11">
    <name type="scientific">Sarcoptes scabiei</name>
    <name type="common">Itch mite</name>
    <name type="synonym">Acarus scabiei</name>
    <dbReference type="NCBI Taxonomy" id="52283"/>
    <lineage>
        <taxon>Eukaryota</taxon>
        <taxon>Metazoa</taxon>
        <taxon>Ecdysozoa</taxon>
        <taxon>Arthropoda</taxon>
        <taxon>Chelicerata</taxon>
        <taxon>Arachnida</taxon>
        <taxon>Acari</taxon>
        <taxon>Acariformes</taxon>
        <taxon>Sarcoptiformes</taxon>
        <taxon>Astigmata</taxon>
        <taxon>Psoroptidia</taxon>
        <taxon>Sarcoptoidea</taxon>
        <taxon>Sarcoptidae</taxon>
        <taxon>Sarcoptinae</taxon>
        <taxon>Sarcoptes</taxon>
    </lineage>
</organism>